<dbReference type="VEuPathDB" id="FungiDB:BDEG_22596"/>
<dbReference type="GO" id="GO:0070847">
    <property type="term" value="C:core mediator complex"/>
    <property type="evidence" value="ECO:0007669"/>
    <property type="project" value="TreeGrafter"/>
</dbReference>
<proteinExistence type="inferred from homology"/>
<dbReference type="Proteomes" id="UP000077115">
    <property type="component" value="Unassembled WGS sequence"/>
</dbReference>
<dbReference type="GO" id="GO:0006357">
    <property type="term" value="P:regulation of transcription by RNA polymerase II"/>
    <property type="evidence" value="ECO:0007669"/>
    <property type="project" value="InterPro"/>
</dbReference>
<protein>
    <recommendedName>
        <fullName evidence="3 7">Mediator of RNA polymerase II transcription subunit 7</fullName>
    </recommendedName>
</protein>
<accession>A0A177WEZ7</accession>
<comment type="subcellular location">
    <subcellularLocation>
        <location evidence="1 7">Nucleus</location>
    </subcellularLocation>
</comment>
<keyword evidence="7" id="KW-0010">Activator</keyword>
<evidence type="ECO:0000256" key="1">
    <source>
        <dbReference type="ARBA" id="ARBA00004123"/>
    </source>
</evidence>
<comment type="function">
    <text evidence="7">Component of the Mediator complex, a coactivator involved in the regulated transcription of nearly all RNA polymerase II-dependent genes. Mediator functions as a bridge to convey information from gene-specific regulatory proteins to the basal RNA polymerase II transcription machinery.</text>
</comment>
<evidence type="ECO:0000256" key="3">
    <source>
        <dbReference type="ARBA" id="ARBA00020631"/>
    </source>
</evidence>
<dbReference type="SUPFAM" id="SSF140718">
    <property type="entry name" value="Mediator hinge subcomplex-like"/>
    <property type="match status" value="1"/>
</dbReference>
<dbReference type="Pfam" id="PF05983">
    <property type="entry name" value="Med7"/>
    <property type="match status" value="1"/>
</dbReference>
<dbReference type="InterPro" id="IPR037212">
    <property type="entry name" value="Med7/Med21-like"/>
</dbReference>
<evidence type="ECO:0000313" key="8">
    <source>
        <dbReference type="EMBL" id="OAJ38687.1"/>
    </source>
</evidence>
<dbReference type="Gene3D" id="6.10.140.1520">
    <property type="match status" value="1"/>
</dbReference>
<reference evidence="8 9" key="1">
    <citation type="submission" date="2006-10" db="EMBL/GenBank/DDBJ databases">
        <title>The Genome Sequence of Batrachochytrium dendrobatidis JEL423.</title>
        <authorList>
            <consortium name="The Broad Institute Genome Sequencing Platform"/>
            <person name="Birren B."/>
            <person name="Lander E."/>
            <person name="Galagan J."/>
            <person name="Cuomo C."/>
            <person name="Devon K."/>
            <person name="Jaffe D."/>
            <person name="Butler J."/>
            <person name="Alvarez P."/>
            <person name="Gnerre S."/>
            <person name="Grabherr M."/>
            <person name="Kleber M."/>
            <person name="Mauceli E."/>
            <person name="Brockman W."/>
            <person name="Young S."/>
            <person name="LaButti K."/>
            <person name="Sykes S."/>
            <person name="DeCaprio D."/>
            <person name="Crawford M."/>
            <person name="Koehrsen M."/>
            <person name="Engels R."/>
            <person name="Montgomery P."/>
            <person name="Pearson M."/>
            <person name="Howarth C."/>
            <person name="Larson L."/>
            <person name="White J."/>
            <person name="O'Leary S."/>
            <person name="Kodira C."/>
            <person name="Zeng Q."/>
            <person name="Yandava C."/>
            <person name="Alvarado L."/>
            <person name="Longcore J."/>
            <person name="James T."/>
        </authorList>
    </citation>
    <scope>NUCLEOTIDE SEQUENCE [LARGE SCALE GENOMIC DNA]</scope>
    <source>
        <strain evidence="8 9">JEL423</strain>
    </source>
</reference>
<keyword evidence="6 7" id="KW-0539">Nucleus</keyword>
<dbReference type="EMBL" id="DS022302">
    <property type="protein sequence ID" value="OAJ38687.1"/>
    <property type="molecule type" value="Genomic_DNA"/>
</dbReference>
<dbReference type="Gene3D" id="6.10.140.200">
    <property type="match status" value="1"/>
</dbReference>
<dbReference type="PANTHER" id="PTHR21428">
    <property type="entry name" value="MEDIATOR OF RNA POLYMERASE II TRANSCRIPTION SUBUNIT 7"/>
    <property type="match status" value="1"/>
</dbReference>
<evidence type="ECO:0000256" key="4">
    <source>
        <dbReference type="ARBA" id="ARBA00023015"/>
    </source>
</evidence>
<name>A0A177WEZ7_BATDL</name>
<evidence type="ECO:0000256" key="5">
    <source>
        <dbReference type="ARBA" id="ARBA00023163"/>
    </source>
</evidence>
<reference evidence="8 9" key="2">
    <citation type="submission" date="2016-05" db="EMBL/GenBank/DDBJ databases">
        <title>Lineage-specific infection strategies underlie the spectrum of fungal disease in amphibians.</title>
        <authorList>
            <person name="Cuomo C.A."/>
            <person name="Farrer R.A."/>
            <person name="James T."/>
            <person name="Longcore J."/>
            <person name="Birren B."/>
        </authorList>
    </citation>
    <scope>NUCLEOTIDE SEQUENCE [LARGE SCALE GENOMIC DNA]</scope>
    <source>
        <strain evidence="8 9">JEL423</strain>
    </source>
</reference>
<sequence>MNKSKNVYSSQSVIGKQQIFRVDCCKINSRSIPKVDFKLLLVLGFIMDPTRVLSAAYPAPPAYYKNYTDENLALVKAGGTAFSTTDNLSSQLSVNLKPPNPVLEPISVFGTILDISSKPPSLESLGIPQLSKSTLISDRAENLKKLNHSLLINFYELLELLETDPTNTSYKIEHIRLILINFHSLLNEYRPHQARDTLAIMMRDQIRRRKETTQSIRDEITKAQTLSADSGSDTLMSDL</sequence>
<dbReference type="AlphaFoldDB" id="A0A177WEZ7"/>
<dbReference type="OrthoDB" id="10253553at2759"/>
<organism evidence="8 9">
    <name type="scientific">Batrachochytrium dendrobatidis (strain JEL423)</name>
    <dbReference type="NCBI Taxonomy" id="403673"/>
    <lineage>
        <taxon>Eukaryota</taxon>
        <taxon>Fungi</taxon>
        <taxon>Fungi incertae sedis</taxon>
        <taxon>Chytridiomycota</taxon>
        <taxon>Chytridiomycota incertae sedis</taxon>
        <taxon>Chytridiomycetes</taxon>
        <taxon>Rhizophydiales</taxon>
        <taxon>Rhizophydiales incertae sedis</taxon>
        <taxon>Batrachochytrium</taxon>
    </lineage>
</organism>
<dbReference type="STRING" id="403673.A0A177WEZ7"/>
<evidence type="ECO:0000256" key="2">
    <source>
        <dbReference type="ARBA" id="ARBA00009994"/>
    </source>
</evidence>
<dbReference type="InterPro" id="IPR009244">
    <property type="entry name" value="Mediatior_Med7"/>
</dbReference>
<keyword evidence="4 7" id="KW-0805">Transcription regulation</keyword>
<comment type="similarity">
    <text evidence="2 7">Belongs to the Mediator complex subunit 7 family.</text>
</comment>
<dbReference type="InterPro" id="IPR044888">
    <property type="entry name" value="Mediatior_Med7_sf"/>
</dbReference>
<evidence type="ECO:0000256" key="6">
    <source>
        <dbReference type="ARBA" id="ARBA00023242"/>
    </source>
</evidence>
<dbReference type="PANTHER" id="PTHR21428:SF11">
    <property type="entry name" value="MEDIATOR OF RNA POLYMERASE II TRANSCRIPTION SUBUNIT 7"/>
    <property type="match status" value="1"/>
</dbReference>
<dbReference type="GO" id="GO:0016592">
    <property type="term" value="C:mediator complex"/>
    <property type="evidence" value="ECO:0007669"/>
    <property type="project" value="InterPro"/>
</dbReference>
<keyword evidence="5 7" id="KW-0804">Transcription</keyword>
<comment type="subunit">
    <text evidence="7">Component of the Mediator complex.</text>
</comment>
<gene>
    <name evidence="8" type="ORF">BDEG_22596</name>
</gene>
<evidence type="ECO:0000313" key="9">
    <source>
        <dbReference type="Proteomes" id="UP000077115"/>
    </source>
</evidence>
<evidence type="ECO:0000256" key="7">
    <source>
        <dbReference type="RuleBase" id="RU364060"/>
    </source>
</evidence>
<dbReference type="GO" id="GO:0003712">
    <property type="term" value="F:transcription coregulator activity"/>
    <property type="evidence" value="ECO:0007669"/>
    <property type="project" value="InterPro"/>
</dbReference>